<evidence type="ECO:0000256" key="1">
    <source>
        <dbReference type="SAM" id="Phobius"/>
    </source>
</evidence>
<dbReference type="PANTHER" id="PTHR43592">
    <property type="entry name" value="CAAX AMINO TERMINAL PROTEASE"/>
    <property type="match status" value="1"/>
</dbReference>
<feature type="transmembrane region" description="Helical" evidence="1">
    <location>
        <begin position="228"/>
        <end position="248"/>
    </location>
</feature>
<reference evidence="3 4" key="1">
    <citation type="submission" date="2018-05" db="EMBL/GenBank/DDBJ databases">
        <title>Rhodohalobacter halophilus gen. nov., sp. nov., a moderately halophilic member of the family Balneolaceae.</title>
        <authorList>
            <person name="Liu Z.-W."/>
        </authorList>
    </citation>
    <scope>NUCLEOTIDE SEQUENCE [LARGE SCALE GENOMIC DNA]</scope>
    <source>
        <strain evidence="3 4">8A47</strain>
    </source>
</reference>
<name>A0A316U3T7_9BACT</name>
<dbReference type="EMBL" id="QGGB01000001">
    <property type="protein sequence ID" value="PWN08156.1"/>
    <property type="molecule type" value="Genomic_DNA"/>
</dbReference>
<feature type="domain" description="CAAX prenyl protease 2/Lysostaphin resistance protein A-like" evidence="2">
    <location>
        <begin position="174"/>
        <end position="259"/>
    </location>
</feature>
<dbReference type="Proteomes" id="UP000245533">
    <property type="component" value="Unassembled WGS sequence"/>
</dbReference>
<organism evidence="3 4">
    <name type="scientific">Rhodohalobacter mucosus</name>
    <dbReference type="NCBI Taxonomy" id="2079485"/>
    <lineage>
        <taxon>Bacteria</taxon>
        <taxon>Pseudomonadati</taxon>
        <taxon>Balneolota</taxon>
        <taxon>Balneolia</taxon>
        <taxon>Balneolales</taxon>
        <taxon>Balneolaceae</taxon>
        <taxon>Rhodohalobacter</taxon>
    </lineage>
</organism>
<dbReference type="OrthoDB" id="1523022at2"/>
<dbReference type="GO" id="GO:0008237">
    <property type="term" value="F:metallopeptidase activity"/>
    <property type="evidence" value="ECO:0007669"/>
    <property type="project" value="UniProtKB-KW"/>
</dbReference>
<keyword evidence="1" id="KW-0472">Membrane</keyword>
<dbReference type="GO" id="GO:0004175">
    <property type="term" value="F:endopeptidase activity"/>
    <property type="evidence" value="ECO:0007669"/>
    <property type="project" value="UniProtKB-ARBA"/>
</dbReference>
<dbReference type="GO" id="GO:0006508">
    <property type="term" value="P:proteolysis"/>
    <property type="evidence" value="ECO:0007669"/>
    <property type="project" value="UniProtKB-KW"/>
</dbReference>
<keyword evidence="1" id="KW-1133">Transmembrane helix</keyword>
<dbReference type="GO" id="GO:0080120">
    <property type="term" value="P:CAAX-box protein maturation"/>
    <property type="evidence" value="ECO:0007669"/>
    <property type="project" value="UniProtKB-ARBA"/>
</dbReference>
<accession>A0A316U3T7</accession>
<evidence type="ECO:0000313" key="4">
    <source>
        <dbReference type="Proteomes" id="UP000245533"/>
    </source>
</evidence>
<keyword evidence="4" id="KW-1185">Reference proteome</keyword>
<keyword evidence="1" id="KW-0812">Transmembrane</keyword>
<feature type="transmembrane region" description="Helical" evidence="1">
    <location>
        <begin position="23"/>
        <end position="56"/>
    </location>
</feature>
<dbReference type="Pfam" id="PF02517">
    <property type="entry name" value="Rce1-like"/>
    <property type="match status" value="1"/>
</dbReference>
<feature type="transmembrane region" description="Helical" evidence="1">
    <location>
        <begin position="204"/>
        <end position="222"/>
    </location>
</feature>
<evidence type="ECO:0000313" key="3">
    <source>
        <dbReference type="EMBL" id="PWN08156.1"/>
    </source>
</evidence>
<dbReference type="PANTHER" id="PTHR43592:SF15">
    <property type="entry name" value="CAAX AMINO TERMINAL PROTEASE FAMILY PROTEIN"/>
    <property type="match status" value="1"/>
</dbReference>
<proteinExistence type="predicted"/>
<keyword evidence="3" id="KW-0645">Protease</keyword>
<dbReference type="RefSeq" id="WP_109643786.1">
    <property type="nucleotide sequence ID" value="NZ_QGGB01000001.1"/>
</dbReference>
<feature type="transmembrane region" description="Helical" evidence="1">
    <location>
        <begin position="120"/>
        <end position="141"/>
    </location>
</feature>
<protein>
    <submittedName>
        <fullName evidence="3">CPBP family intramembrane metalloprotease domain-containing protein</fullName>
    </submittedName>
</protein>
<feature type="transmembrane region" description="Helical" evidence="1">
    <location>
        <begin position="172"/>
        <end position="192"/>
    </location>
</feature>
<evidence type="ECO:0000259" key="2">
    <source>
        <dbReference type="Pfam" id="PF02517"/>
    </source>
</evidence>
<feature type="transmembrane region" description="Helical" evidence="1">
    <location>
        <begin position="76"/>
        <end position="99"/>
    </location>
</feature>
<dbReference type="AlphaFoldDB" id="A0A316U3T7"/>
<sequence>MMNQFEEPSSMDSVRSWAEKNGFADWAIAGIWLVLAWVLFQAIAGFVLVGLLLVSGDLQSVDTSDVQTLLMSRLDLLFIGNSTGQILIIGLATFLIVRLHLGNEQSGHFLRLSWTEKTPLYLGLGSLLIVAIQPAIIYLGYLNSLIPMPESMLDMQISQYEIIEKFLTQEGILLFGLFNVAVVPAFCEEIMFRGYIMRALERSWGIIAGIVVSGFLFGMFHLQLPNLFPLAMIGVVLALMTWLSGSIWPAVLAHFINNGAAVLLGSTYPELAFAEMSAESLPPIWSLVISIILSVVLIRYMLRMSTEKSG</sequence>
<feature type="transmembrane region" description="Helical" evidence="1">
    <location>
        <begin position="255"/>
        <end position="272"/>
    </location>
</feature>
<gene>
    <name evidence="3" type="ORF">DDZ15_00535</name>
</gene>
<dbReference type="InterPro" id="IPR003675">
    <property type="entry name" value="Rce1/LyrA-like_dom"/>
</dbReference>
<keyword evidence="3" id="KW-0482">Metalloprotease</keyword>
<feature type="transmembrane region" description="Helical" evidence="1">
    <location>
        <begin position="284"/>
        <end position="302"/>
    </location>
</feature>
<comment type="caution">
    <text evidence="3">The sequence shown here is derived from an EMBL/GenBank/DDBJ whole genome shotgun (WGS) entry which is preliminary data.</text>
</comment>
<keyword evidence="3" id="KW-0378">Hydrolase</keyword>